<evidence type="ECO:0000313" key="2">
    <source>
        <dbReference type="Proteomes" id="UP001270362"/>
    </source>
</evidence>
<organism evidence="1 2">
    <name type="scientific">Podospora appendiculata</name>
    <dbReference type="NCBI Taxonomy" id="314037"/>
    <lineage>
        <taxon>Eukaryota</taxon>
        <taxon>Fungi</taxon>
        <taxon>Dikarya</taxon>
        <taxon>Ascomycota</taxon>
        <taxon>Pezizomycotina</taxon>
        <taxon>Sordariomycetes</taxon>
        <taxon>Sordariomycetidae</taxon>
        <taxon>Sordariales</taxon>
        <taxon>Podosporaceae</taxon>
        <taxon>Podospora</taxon>
    </lineage>
</organism>
<dbReference type="Proteomes" id="UP001270362">
    <property type="component" value="Unassembled WGS sequence"/>
</dbReference>
<reference evidence="1" key="1">
    <citation type="journal article" date="2023" name="Mol. Phylogenet. Evol.">
        <title>Genome-scale phylogeny and comparative genomics of the fungal order Sordariales.</title>
        <authorList>
            <person name="Hensen N."/>
            <person name="Bonometti L."/>
            <person name="Westerberg I."/>
            <person name="Brannstrom I.O."/>
            <person name="Guillou S."/>
            <person name="Cros-Aarteil S."/>
            <person name="Calhoun S."/>
            <person name="Haridas S."/>
            <person name="Kuo A."/>
            <person name="Mondo S."/>
            <person name="Pangilinan J."/>
            <person name="Riley R."/>
            <person name="LaButti K."/>
            <person name="Andreopoulos B."/>
            <person name="Lipzen A."/>
            <person name="Chen C."/>
            <person name="Yan M."/>
            <person name="Daum C."/>
            <person name="Ng V."/>
            <person name="Clum A."/>
            <person name="Steindorff A."/>
            <person name="Ohm R.A."/>
            <person name="Martin F."/>
            <person name="Silar P."/>
            <person name="Natvig D.O."/>
            <person name="Lalanne C."/>
            <person name="Gautier V."/>
            <person name="Ament-Velasquez S.L."/>
            <person name="Kruys A."/>
            <person name="Hutchinson M.I."/>
            <person name="Powell A.J."/>
            <person name="Barry K."/>
            <person name="Miller A.N."/>
            <person name="Grigoriev I.V."/>
            <person name="Debuchy R."/>
            <person name="Gladieux P."/>
            <person name="Hiltunen Thoren M."/>
            <person name="Johannesson H."/>
        </authorList>
    </citation>
    <scope>NUCLEOTIDE SEQUENCE</scope>
    <source>
        <strain evidence="1">CBS 314.62</strain>
    </source>
</reference>
<sequence length="269" mass="29574">MSEQHWDALTQASRRAFRRGTCRLLVLSPHAWLAGGILYRVPPRSSCQPPIPVPVSLARWCVWNSGSPPGLGWVFWDGPERAGIMASRASGRSNAPLGAPAAGLALGESVVRLFFPSASGPASDSSLLPTLLSMEFESRWIPPRPFQLLCTVCVPAHACLPGICHVYIYHAPSHPRPRSILLLLLLLLLLPPPPPPTRSAHRPSHQVQVQNHSITVLLPDLNSSVQARPARARAHAHAHKVNIDLQRLSHYDNQQNKPGHRTKHQTFNL</sequence>
<accession>A0AAE0XHW9</accession>
<proteinExistence type="predicted"/>
<reference evidence="1" key="2">
    <citation type="submission" date="2023-06" db="EMBL/GenBank/DDBJ databases">
        <authorList>
            <consortium name="Lawrence Berkeley National Laboratory"/>
            <person name="Haridas S."/>
            <person name="Hensen N."/>
            <person name="Bonometti L."/>
            <person name="Westerberg I."/>
            <person name="Brannstrom I.O."/>
            <person name="Guillou S."/>
            <person name="Cros-Aarteil S."/>
            <person name="Calhoun S."/>
            <person name="Kuo A."/>
            <person name="Mondo S."/>
            <person name="Pangilinan J."/>
            <person name="Riley R."/>
            <person name="Labutti K."/>
            <person name="Andreopoulos B."/>
            <person name="Lipzen A."/>
            <person name="Chen C."/>
            <person name="Yanf M."/>
            <person name="Daum C."/>
            <person name="Ng V."/>
            <person name="Clum A."/>
            <person name="Steindorff A."/>
            <person name="Ohm R."/>
            <person name="Martin F."/>
            <person name="Silar P."/>
            <person name="Natvig D."/>
            <person name="Lalanne C."/>
            <person name="Gautier V."/>
            <person name="Ament-Velasquez S.L."/>
            <person name="Kruys A."/>
            <person name="Hutchinson M.I."/>
            <person name="Powell A.J."/>
            <person name="Barry K."/>
            <person name="Miller A.N."/>
            <person name="Grigoriev I.V."/>
            <person name="Debuchy R."/>
            <person name="Gladieux P."/>
            <person name="Thoren M.H."/>
            <person name="Johannesson H."/>
        </authorList>
    </citation>
    <scope>NUCLEOTIDE SEQUENCE</scope>
    <source>
        <strain evidence="1">CBS 314.62</strain>
    </source>
</reference>
<dbReference type="AlphaFoldDB" id="A0AAE0XHW9"/>
<protein>
    <submittedName>
        <fullName evidence="1">Uncharacterized protein</fullName>
    </submittedName>
</protein>
<evidence type="ECO:0000313" key="1">
    <source>
        <dbReference type="EMBL" id="KAK3693752.1"/>
    </source>
</evidence>
<comment type="caution">
    <text evidence="1">The sequence shown here is derived from an EMBL/GenBank/DDBJ whole genome shotgun (WGS) entry which is preliminary data.</text>
</comment>
<name>A0AAE0XHW9_9PEZI</name>
<dbReference type="EMBL" id="JAULSO010000001">
    <property type="protein sequence ID" value="KAK3693752.1"/>
    <property type="molecule type" value="Genomic_DNA"/>
</dbReference>
<keyword evidence="2" id="KW-1185">Reference proteome</keyword>
<gene>
    <name evidence="1" type="ORF">B0T22DRAFT_49618</name>
</gene>